<dbReference type="OrthoDB" id="9807580at2"/>
<dbReference type="Proteomes" id="UP000243679">
    <property type="component" value="Chromosome"/>
</dbReference>
<keyword evidence="2" id="KW-1185">Reference proteome</keyword>
<dbReference type="SUPFAM" id="SSF48576">
    <property type="entry name" value="Terpenoid synthases"/>
    <property type="match status" value="1"/>
</dbReference>
<sequence length="286" mass="32903">MNPVEYCQSKVAQPGTSLYYSLLFLPEHQKQAVTALYAYQKEISDIVIECPEIIIAETKLQWWQEEISRLFAGHPKHPITQSLAYPISIYNLPQELFLKVIEGVTRNLEQFTYPTFENLVLYCYQIAGTISAMAAKIYGYQDQKTRKYAEQLGIALQLTHILRNVRQDADRGRVYLSQDTLDSLSISIEDLLAGNNNIQNLSALFAHYASQIRHYLHNALTLLNKHNYYSQRAGLIQAALCLSVLDAIEEDGYLLLQRQTTLTPLRKLWIAWRTSRRSQRGLIPKH</sequence>
<dbReference type="GO" id="GO:0016117">
    <property type="term" value="P:carotenoid biosynthetic process"/>
    <property type="evidence" value="ECO:0007669"/>
    <property type="project" value="InterPro"/>
</dbReference>
<reference evidence="1 2" key="1">
    <citation type="journal article" date="2017" name="ISME J.">
        <title>An acid-tolerant ammonia-oxidizing ?-proteobacterium from soil.</title>
        <authorList>
            <person name="Hayatsu M."/>
            <person name="Tago K."/>
            <person name="Uchiyama I."/>
            <person name="Toyoda A."/>
            <person name="Wang Y."/>
            <person name="Shimomura Y."/>
            <person name="Okubo T."/>
            <person name="Kurisu F."/>
            <person name="Hirono Y."/>
            <person name="Nonaka K."/>
            <person name="Akiyama H."/>
            <person name="Itoh T."/>
            <person name="Takami H."/>
        </authorList>
    </citation>
    <scope>NUCLEOTIDE SEQUENCE [LARGE SCALE GENOMIC DNA]</scope>
    <source>
        <strain evidence="1 2">TAO100</strain>
    </source>
</reference>
<dbReference type="CDD" id="cd00683">
    <property type="entry name" value="Trans_IPPS_HH"/>
    <property type="match status" value="1"/>
</dbReference>
<gene>
    <name evidence="1" type="ORF">TAO_0121</name>
</gene>
<evidence type="ECO:0000313" key="1">
    <source>
        <dbReference type="EMBL" id="BAW79491.1"/>
    </source>
</evidence>
<name>A0A1Q2SK26_9GAMM</name>
<protein>
    <submittedName>
        <fullName evidence="1">Squalene/phytoene synthase</fullName>
    </submittedName>
</protein>
<dbReference type="GO" id="GO:0051996">
    <property type="term" value="F:squalene synthase [NAD(P)H] activity"/>
    <property type="evidence" value="ECO:0007669"/>
    <property type="project" value="InterPro"/>
</dbReference>
<dbReference type="EMBL" id="AP014836">
    <property type="protein sequence ID" value="BAW79491.1"/>
    <property type="molecule type" value="Genomic_DNA"/>
</dbReference>
<proteinExistence type="predicted"/>
<dbReference type="PANTHER" id="PTHR31480">
    <property type="entry name" value="BIFUNCTIONAL LYCOPENE CYCLASE/PHYTOENE SYNTHASE"/>
    <property type="match status" value="1"/>
</dbReference>
<dbReference type="Pfam" id="PF00494">
    <property type="entry name" value="SQS_PSY"/>
    <property type="match status" value="1"/>
</dbReference>
<dbReference type="InterPro" id="IPR017828">
    <property type="entry name" value="SQ_synth_HpnD-like"/>
</dbReference>
<evidence type="ECO:0000313" key="2">
    <source>
        <dbReference type="Proteomes" id="UP000243679"/>
    </source>
</evidence>
<dbReference type="KEGG" id="ntt:TAO_0121"/>
<accession>A0A1Q2SK26</accession>
<dbReference type="AlphaFoldDB" id="A0A1Q2SK26"/>
<dbReference type="InterPro" id="IPR033904">
    <property type="entry name" value="Trans_IPPS_HH"/>
</dbReference>
<dbReference type="InterPro" id="IPR008949">
    <property type="entry name" value="Isoprenoid_synthase_dom_sf"/>
</dbReference>
<dbReference type="NCBIfam" id="TIGR03465">
    <property type="entry name" value="HpnD"/>
    <property type="match status" value="1"/>
</dbReference>
<dbReference type="RefSeq" id="WP_096526152.1">
    <property type="nucleotide sequence ID" value="NZ_AP014836.1"/>
</dbReference>
<dbReference type="Gene3D" id="1.10.600.10">
    <property type="entry name" value="Farnesyl Diphosphate Synthase"/>
    <property type="match status" value="1"/>
</dbReference>
<dbReference type="InterPro" id="IPR002060">
    <property type="entry name" value="Squ/phyt_synthse"/>
</dbReference>
<organism evidence="1 2">
    <name type="scientific">Candidatus Nitrosoglobus terrae</name>
    <dbReference type="NCBI Taxonomy" id="1630141"/>
    <lineage>
        <taxon>Bacteria</taxon>
        <taxon>Pseudomonadati</taxon>
        <taxon>Pseudomonadota</taxon>
        <taxon>Gammaproteobacteria</taxon>
        <taxon>Chromatiales</taxon>
        <taxon>Chromatiaceae</taxon>
        <taxon>Candidatus Nitrosoglobus</taxon>
    </lineage>
</organism>